<keyword evidence="2" id="KW-1185">Reference proteome</keyword>
<evidence type="ECO:0000313" key="2">
    <source>
        <dbReference type="Proteomes" id="UP000276776"/>
    </source>
</evidence>
<evidence type="ECO:0000313" key="1">
    <source>
        <dbReference type="EMBL" id="VDN02248.1"/>
    </source>
</evidence>
<dbReference type="WBParaSite" id="TCLT_0000505801-mRNA-1">
    <property type="protein sequence ID" value="TCLT_0000505801-mRNA-1"/>
    <property type="gene ID" value="TCLT_0000505801"/>
</dbReference>
<dbReference type="Proteomes" id="UP000276776">
    <property type="component" value="Unassembled WGS sequence"/>
</dbReference>
<reference evidence="1 2" key="2">
    <citation type="submission" date="2018-11" db="EMBL/GenBank/DDBJ databases">
        <authorList>
            <consortium name="Pathogen Informatics"/>
        </authorList>
    </citation>
    <scope>NUCLEOTIDE SEQUENCE [LARGE SCALE GENOMIC DNA]</scope>
</reference>
<evidence type="ECO:0000313" key="3">
    <source>
        <dbReference type="WBParaSite" id="TCLT_0000505801-mRNA-1"/>
    </source>
</evidence>
<organism evidence="3">
    <name type="scientific">Thelazia callipaeda</name>
    <name type="common">Oriental eyeworm</name>
    <name type="synonym">Parasitic nematode</name>
    <dbReference type="NCBI Taxonomy" id="103827"/>
    <lineage>
        <taxon>Eukaryota</taxon>
        <taxon>Metazoa</taxon>
        <taxon>Ecdysozoa</taxon>
        <taxon>Nematoda</taxon>
        <taxon>Chromadorea</taxon>
        <taxon>Rhabditida</taxon>
        <taxon>Spirurina</taxon>
        <taxon>Spiruromorpha</taxon>
        <taxon>Thelazioidea</taxon>
        <taxon>Thelaziidae</taxon>
        <taxon>Thelazia</taxon>
    </lineage>
</organism>
<dbReference type="PANTHER" id="PTHR23276:SF2">
    <property type="entry name" value="PROTEIN PRRC1"/>
    <property type="match status" value="1"/>
</dbReference>
<protein>
    <submittedName>
        <fullName evidence="3">Transcription factor</fullName>
    </submittedName>
</protein>
<dbReference type="InterPro" id="IPR026534">
    <property type="entry name" value="PRRC1"/>
</dbReference>
<dbReference type="AlphaFoldDB" id="A0A0N5CXD7"/>
<name>A0A0N5CXD7_THECL</name>
<dbReference type="EMBL" id="UYYF01004317">
    <property type="protein sequence ID" value="VDN02248.1"/>
    <property type="molecule type" value="Genomic_DNA"/>
</dbReference>
<dbReference type="PANTHER" id="PTHR23276">
    <property type="entry name" value="PROTEIN PRRC1"/>
    <property type="match status" value="1"/>
</dbReference>
<reference evidence="3" key="1">
    <citation type="submission" date="2017-02" db="UniProtKB">
        <authorList>
            <consortium name="WormBaseParasite"/>
        </authorList>
    </citation>
    <scope>IDENTIFICATION</scope>
</reference>
<dbReference type="STRING" id="103827.A0A0N5CXD7"/>
<dbReference type="OrthoDB" id="4968544at2759"/>
<proteinExistence type="predicted"/>
<sequence length="339" mass="37340">MNSTREDNTLQKSQDAPNFLCAQNLPASFIPSVPSQIYPPTESFGNALFVGNINADNSGNSFQIVSPNSFSAVPATAVSIPMLQSSQMSASNILPENKALPLDERDESKRGMIQWFQQTLHQSEFLSKMASKAKSGLDSVLTTLDPGMRDFIEGNDVLYAFLLSEGNMRITEAIKQGLRQAFNELICDVSPAGSEAIINYQIIGHVSAWQRAKERLTTFRNETTLGSETVLIVVQPFLFQISDYWFDSSLILAQKEGIEVSVFTQATQIDSDVITVLKKHTPKGDLHDSFATTVGYGYAELYGGDPNDWHQNILSFSSFELYRAAAFSLAANLKRILAA</sequence>
<gene>
    <name evidence="1" type="ORF">TCLT_LOCUS5047</name>
</gene>
<accession>A0A0N5CXD7</accession>
<dbReference type="GO" id="GO:0034237">
    <property type="term" value="F:protein kinase A regulatory subunit binding"/>
    <property type="evidence" value="ECO:0007669"/>
    <property type="project" value="TreeGrafter"/>
</dbReference>
<dbReference type="GO" id="GO:0005737">
    <property type="term" value="C:cytoplasm"/>
    <property type="evidence" value="ECO:0007669"/>
    <property type="project" value="TreeGrafter"/>
</dbReference>